<accession>A0A8R1V4U6</accession>
<evidence type="ECO:0000313" key="4">
    <source>
        <dbReference type="Proteomes" id="UP000005239"/>
    </source>
</evidence>
<reference evidence="3" key="2">
    <citation type="submission" date="2022-06" db="UniProtKB">
        <authorList>
            <consortium name="EnsemblMetazoa"/>
        </authorList>
    </citation>
    <scope>IDENTIFICATION</scope>
    <source>
        <strain evidence="3">PS312</strain>
    </source>
</reference>
<keyword evidence="2" id="KW-0812">Transmembrane</keyword>
<feature type="region of interest" description="Disordered" evidence="1">
    <location>
        <begin position="49"/>
        <end position="137"/>
    </location>
</feature>
<name>A0A8R1V4U6_PRIPA</name>
<proteinExistence type="predicted"/>
<feature type="compositionally biased region" description="Polar residues" evidence="1">
    <location>
        <begin position="84"/>
        <end position="104"/>
    </location>
</feature>
<keyword evidence="2" id="KW-1133">Transmembrane helix</keyword>
<feature type="region of interest" description="Disordered" evidence="1">
    <location>
        <begin position="211"/>
        <end position="240"/>
    </location>
</feature>
<dbReference type="Proteomes" id="UP000005239">
    <property type="component" value="Unassembled WGS sequence"/>
</dbReference>
<evidence type="ECO:0000313" key="3">
    <source>
        <dbReference type="EnsemblMetazoa" id="PPA46667.1"/>
    </source>
</evidence>
<dbReference type="EnsemblMetazoa" id="PPA46667.1">
    <property type="protein sequence ID" value="PPA46667.1"/>
    <property type="gene ID" value="WBGene00304446"/>
</dbReference>
<sequence length="291" mass="34213">SPSYLSDGPNGIWTKQKTWSILFFPFFFHRFFSMAFYFALMNVSNKKERRRSSSRSSHLSLPRSFYDTSPSFPSAPSNSFESLYGSSSQGEGTPNSIVPSSTASFPPPVRTSKKVRFKPQTPIPSSPSSSSPTTTRNYFLGSRRVSRLSQPPMEFEFLPLHQEKIDDHFLIDSSHLSYPQEKHREESIEVQVQNEYNTRIEIMESRRRMEGIHIEDKDHKSTVERKKNRSKEKDQEQEREEWREERVKVNWIQKIIGQNMTSEIHFINPSFVYLHSERDWFDSMNRQCTVY</sequence>
<keyword evidence="4" id="KW-1185">Reference proteome</keyword>
<evidence type="ECO:0000256" key="1">
    <source>
        <dbReference type="SAM" id="MobiDB-lite"/>
    </source>
</evidence>
<gene>
    <name evidence="3" type="primary">WBGene00304446</name>
</gene>
<feature type="compositionally biased region" description="Low complexity" evidence="1">
    <location>
        <begin position="126"/>
        <end position="135"/>
    </location>
</feature>
<organism evidence="3 4">
    <name type="scientific">Pristionchus pacificus</name>
    <name type="common">Parasitic nematode worm</name>
    <dbReference type="NCBI Taxonomy" id="54126"/>
    <lineage>
        <taxon>Eukaryota</taxon>
        <taxon>Metazoa</taxon>
        <taxon>Ecdysozoa</taxon>
        <taxon>Nematoda</taxon>
        <taxon>Chromadorea</taxon>
        <taxon>Rhabditida</taxon>
        <taxon>Rhabditina</taxon>
        <taxon>Diplogasteromorpha</taxon>
        <taxon>Diplogasteroidea</taxon>
        <taxon>Neodiplogasteridae</taxon>
        <taxon>Pristionchus</taxon>
    </lineage>
</organism>
<feature type="compositionally biased region" description="Low complexity" evidence="1">
    <location>
        <begin position="54"/>
        <end position="82"/>
    </location>
</feature>
<protein>
    <submittedName>
        <fullName evidence="3">Uncharacterized protein</fullName>
    </submittedName>
</protein>
<evidence type="ECO:0000256" key="2">
    <source>
        <dbReference type="SAM" id="Phobius"/>
    </source>
</evidence>
<dbReference type="AlphaFoldDB" id="A0A8R1V4U6"/>
<feature type="transmembrane region" description="Helical" evidence="2">
    <location>
        <begin position="20"/>
        <end position="40"/>
    </location>
</feature>
<keyword evidence="2" id="KW-0472">Membrane</keyword>
<reference evidence="4" key="1">
    <citation type="journal article" date="2008" name="Nat. Genet.">
        <title>The Pristionchus pacificus genome provides a unique perspective on nematode lifestyle and parasitism.</title>
        <authorList>
            <person name="Dieterich C."/>
            <person name="Clifton S.W."/>
            <person name="Schuster L.N."/>
            <person name="Chinwalla A."/>
            <person name="Delehaunty K."/>
            <person name="Dinkelacker I."/>
            <person name="Fulton L."/>
            <person name="Fulton R."/>
            <person name="Godfrey J."/>
            <person name="Minx P."/>
            <person name="Mitreva M."/>
            <person name="Roeseler W."/>
            <person name="Tian H."/>
            <person name="Witte H."/>
            <person name="Yang S.P."/>
            <person name="Wilson R.K."/>
            <person name="Sommer R.J."/>
        </authorList>
    </citation>
    <scope>NUCLEOTIDE SEQUENCE [LARGE SCALE GENOMIC DNA]</scope>
    <source>
        <strain evidence="4">PS312</strain>
    </source>
</reference>